<dbReference type="SMART" id="SM00594">
    <property type="entry name" value="UAS"/>
    <property type="match status" value="1"/>
</dbReference>
<sequence length="672" mass="76211">MSSNLSNLSSSFENVPEASYTDENCETIGSSLNLRDYEMASNSNDSGEEVDTLEYEASDHTDLHSDTDEEKSYSKEPLFPKLIYDIKGAVNNFGKVFNARYGTNHAPFFAGSLEEAIEESFVAPGRPESDRKPLAIYLHSDDKAASASNVFPEKILCSEKVSSLLSKQYVTWPFDMTLVDHQEVFYELISNTVCAEIKDEIQRIPTAKYPLLVIVVQEKSPAFACIFVQGHDTESEALENLLIGLDHFAANINRTNKDTLEIKERKRLLNVWLKTQRKRNYCNSKDDNDVSTEVDYLSTFLAPIEHFSDYRIPAETETNFGKTSYQFSVPSYLPALPPTSGSSVAPAHTGFKKRKMTSITLPETADVEGFTDLSNDVYRFSVDIDSCFAFEFSLLREKRVAKNLKIVSENLSNNEIGLLLEYCISVRRLLNLFQCAPDLSSASLSIHFELTEKAQAEVQQLIVENEAEILEDGQDVFFLQGKNSHTRLDRTFWRGTQHHQGLGSKEDRVLANRFGIQLRQRDLDKLKPGQCLNDDVINYYLQLVAERNRGKAFALSSLSTHNISQSTAQTKKPVPFDFCDDGNILWTFIPDGNNVAIKKIDRSRRTSCANEHLLQGHFQSVTAIAYRRNRQELITSANDRLALIWTPKMDEERPEYEQKAVDLHKDEYSDED</sequence>
<dbReference type="WBParaSite" id="jg11369">
    <property type="protein sequence ID" value="jg11369"/>
    <property type="gene ID" value="jg11369"/>
</dbReference>
<dbReference type="GO" id="GO:0036503">
    <property type="term" value="P:ERAD pathway"/>
    <property type="evidence" value="ECO:0007669"/>
    <property type="project" value="TreeGrafter"/>
</dbReference>
<dbReference type="InterPro" id="IPR049483">
    <property type="entry name" value="FAF1_2-like_UAS"/>
</dbReference>
<keyword evidence="4" id="KW-1185">Reference proteome</keyword>
<dbReference type="Gene3D" id="3.40.30.10">
    <property type="entry name" value="Glutaredoxin"/>
    <property type="match status" value="1"/>
</dbReference>
<evidence type="ECO:0000256" key="2">
    <source>
        <dbReference type="SAM" id="MobiDB-lite"/>
    </source>
</evidence>
<dbReference type="InterPro" id="IPR050730">
    <property type="entry name" value="UBX_domain-protein"/>
</dbReference>
<accession>A0A915CRA5</accession>
<dbReference type="PROSITE" id="PS50294">
    <property type="entry name" value="WD_REPEATS_REGION"/>
    <property type="match status" value="1"/>
</dbReference>
<reference evidence="5" key="1">
    <citation type="submission" date="2022-11" db="UniProtKB">
        <authorList>
            <consortium name="WormBaseParasite"/>
        </authorList>
    </citation>
    <scope>IDENTIFICATION</scope>
</reference>
<dbReference type="PANTHER" id="PTHR23322">
    <property type="entry name" value="FAS-ASSOCIATED PROTEIN"/>
    <property type="match status" value="1"/>
</dbReference>
<feature type="repeat" description="WD" evidence="1">
    <location>
        <begin position="614"/>
        <end position="645"/>
    </location>
</feature>
<dbReference type="GO" id="GO:0005634">
    <property type="term" value="C:nucleus"/>
    <property type="evidence" value="ECO:0007669"/>
    <property type="project" value="TreeGrafter"/>
</dbReference>
<evidence type="ECO:0000313" key="4">
    <source>
        <dbReference type="Proteomes" id="UP000887574"/>
    </source>
</evidence>
<dbReference type="PANTHER" id="PTHR23322:SF96">
    <property type="entry name" value="FAS-ASSOCIATED FACTOR 1"/>
    <property type="match status" value="1"/>
</dbReference>
<feature type="domain" description="UAS" evidence="3">
    <location>
        <begin position="92"/>
        <end position="242"/>
    </location>
</feature>
<dbReference type="PROSITE" id="PS50082">
    <property type="entry name" value="WD_REPEATS_2"/>
    <property type="match status" value="1"/>
</dbReference>
<dbReference type="InterPro" id="IPR038765">
    <property type="entry name" value="Papain-like_cys_pep_sf"/>
</dbReference>
<dbReference type="InterPro" id="IPR001680">
    <property type="entry name" value="WD40_rpt"/>
</dbReference>
<dbReference type="Pfam" id="PF21021">
    <property type="entry name" value="FAF1"/>
    <property type="match status" value="1"/>
</dbReference>
<dbReference type="GO" id="GO:0005783">
    <property type="term" value="C:endoplasmic reticulum"/>
    <property type="evidence" value="ECO:0007669"/>
    <property type="project" value="TreeGrafter"/>
</dbReference>
<organism evidence="4 5">
    <name type="scientific">Ditylenchus dipsaci</name>
    <dbReference type="NCBI Taxonomy" id="166011"/>
    <lineage>
        <taxon>Eukaryota</taxon>
        <taxon>Metazoa</taxon>
        <taxon>Ecdysozoa</taxon>
        <taxon>Nematoda</taxon>
        <taxon>Chromadorea</taxon>
        <taxon>Rhabditida</taxon>
        <taxon>Tylenchina</taxon>
        <taxon>Tylenchomorpha</taxon>
        <taxon>Sphaerularioidea</taxon>
        <taxon>Anguinidae</taxon>
        <taxon>Anguininae</taxon>
        <taxon>Ditylenchus</taxon>
    </lineage>
</organism>
<evidence type="ECO:0000259" key="3">
    <source>
        <dbReference type="SMART" id="SM00594"/>
    </source>
</evidence>
<dbReference type="Gene3D" id="3.40.395.10">
    <property type="entry name" value="Adenoviral Proteinase, Chain A"/>
    <property type="match status" value="1"/>
</dbReference>
<dbReference type="Proteomes" id="UP000887574">
    <property type="component" value="Unplaced"/>
</dbReference>
<feature type="region of interest" description="Disordered" evidence="2">
    <location>
        <begin position="1"/>
        <end position="23"/>
    </location>
</feature>
<keyword evidence="1" id="KW-0853">WD repeat</keyword>
<evidence type="ECO:0000256" key="1">
    <source>
        <dbReference type="PROSITE-ProRule" id="PRU00221"/>
    </source>
</evidence>
<dbReference type="GO" id="GO:0043130">
    <property type="term" value="F:ubiquitin binding"/>
    <property type="evidence" value="ECO:0007669"/>
    <property type="project" value="TreeGrafter"/>
</dbReference>
<evidence type="ECO:0000313" key="5">
    <source>
        <dbReference type="WBParaSite" id="jg11369"/>
    </source>
</evidence>
<dbReference type="AlphaFoldDB" id="A0A915CRA5"/>
<feature type="compositionally biased region" description="Low complexity" evidence="2">
    <location>
        <begin position="1"/>
        <end position="11"/>
    </location>
</feature>
<dbReference type="InterPro" id="IPR006577">
    <property type="entry name" value="UAS"/>
</dbReference>
<protein>
    <submittedName>
        <fullName evidence="5">UAS domain-containing protein</fullName>
    </submittedName>
</protein>
<name>A0A915CRA5_9BILA</name>
<feature type="region of interest" description="Disordered" evidence="2">
    <location>
        <begin position="652"/>
        <end position="672"/>
    </location>
</feature>
<proteinExistence type="predicted"/>
<dbReference type="SUPFAM" id="SSF54001">
    <property type="entry name" value="Cysteine proteinases"/>
    <property type="match status" value="1"/>
</dbReference>